<reference evidence="2" key="1">
    <citation type="submission" date="2023-02" db="EMBL/GenBank/DDBJ databases">
        <title>Nocardiopsis ansamitocini NBRC 112285.</title>
        <authorList>
            <person name="Ichikawa N."/>
            <person name="Sato H."/>
            <person name="Tonouchi N."/>
        </authorList>
    </citation>
    <scope>NUCLEOTIDE SEQUENCE</scope>
    <source>
        <strain evidence="2">NBRC 112285</strain>
    </source>
</reference>
<protein>
    <recommendedName>
        <fullName evidence="1">DUF5753 domain-containing protein</fullName>
    </recommendedName>
</protein>
<dbReference type="InterPro" id="IPR043917">
    <property type="entry name" value="DUF5753"/>
</dbReference>
<dbReference type="AlphaFoldDB" id="A0A9W6P7C9"/>
<name>A0A9W6P7C9_9ACTN</name>
<evidence type="ECO:0000313" key="2">
    <source>
        <dbReference type="EMBL" id="GLU48381.1"/>
    </source>
</evidence>
<organism evidence="2 3">
    <name type="scientific">Nocardiopsis ansamitocini</name>
    <dbReference type="NCBI Taxonomy" id="1670832"/>
    <lineage>
        <taxon>Bacteria</taxon>
        <taxon>Bacillati</taxon>
        <taxon>Actinomycetota</taxon>
        <taxon>Actinomycetes</taxon>
        <taxon>Streptosporangiales</taxon>
        <taxon>Nocardiopsidaceae</taxon>
        <taxon>Nocardiopsis</taxon>
    </lineage>
</organism>
<feature type="domain" description="DUF5753" evidence="1">
    <location>
        <begin position="56"/>
        <end position="231"/>
    </location>
</feature>
<comment type="caution">
    <text evidence="2">The sequence shown here is derived from an EMBL/GenBank/DDBJ whole genome shotgun (WGS) entry which is preliminary data.</text>
</comment>
<keyword evidence="3" id="KW-1185">Reference proteome</keyword>
<sequence length="240" mass="26775">METADAKRLRHTDLDALADLYEVDTATREAMHELANQSKERGWWSKYKDVFGDNALPDWEAETSMIRTFQAQVIPGLLQTPAYAASVFRAGRALEEEHITRRVEARMARRAILNRVNPPHLSAVIDEAALRRIIGGPEVMREQLTYLTRMALRHNIDIQVLPYSAGAHLALAGPFTVLDFPEQRDSPIVYVATAADSLFLEQADEIARYNVAFGNVQGVALSTALSAEFIATVLRDLEGQ</sequence>
<evidence type="ECO:0000313" key="3">
    <source>
        <dbReference type="Proteomes" id="UP001165092"/>
    </source>
</evidence>
<dbReference type="Pfam" id="PF19054">
    <property type="entry name" value="DUF5753"/>
    <property type="match status" value="1"/>
</dbReference>
<proteinExistence type="predicted"/>
<evidence type="ECO:0000259" key="1">
    <source>
        <dbReference type="Pfam" id="PF19054"/>
    </source>
</evidence>
<gene>
    <name evidence="2" type="ORF">Nans01_27320</name>
</gene>
<accession>A0A9W6P7C9</accession>
<dbReference type="EMBL" id="BSQG01000004">
    <property type="protein sequence ID" value="GLU48381.1"/>
    <property type="molecule type" value="Genomic_DNA"/>
</dbReference>
<dbReference type="Proteomes" id="UP001165092">
    <property type="component" value="Unassembled WGS sequence"/>
</dbReference>